<dbReference type="RefSeq" id="WP_131581933.1">
    <property type="nucleotide sequence ID" value="NZ_SJZJ01000004.1"/>
</dbReference>
<proteinExistence type="predicted"/>
<gene>
    <name evidence="2" type="ORF">EPD65_04335</name>
</gene>
<comment type="caution">
    <text evidence="2">The sequence shown here is derived from an EMBL/GenBank/DDBJ whole genome shotgun (WGS) entry which is preliminary data.</text>
</comment>
<evidence type="ECO:0000313" key="3">
    <source>
        <dbReference type="Proteomes" id="UP000295453"/>
    </source>
</evidence>
<accession>A0A4R1CGG3</accession>
<name>A0A4R1CGG3_9ACTN</name>
<dbReference type="Proteomes" id="UP000295453">
    <property type="component" value="Unassembled WGS sequence"/>
</dbReference>
<evidence type="ECO:0000256" key="1">
    <source>
        <dbReference type="SAM" id="Phobius"/>
    </source>
</evidence>
<keyword evidence="3" id="KW-1185">Reference proteome</keyword>
<organism evidence="2 3">
    <name type="scientific">Nocardioides jejuensis</name>
    <dbReference type="NCBI Taxonomy" id="2502782"/>
    <lineage>
        <taxon>Bacteria</taxon>
        <taxon>Bacillati</taxon>
        <taxon>Actinomycetota</taxon>
        <taxon>Actinomycetes</taxon>
        <taxon>Propionibacteriales</taxon>
        <taxon>Nocardioidaceae</taxon>
        <taxon>Nocardioides</taxon>
    </lineage>
</organism>
<reference evidence="2 3" key="1">
    <citation type="submission" date="2019-03" db="EMBL/GenBank/DDBJ databases">
        <authorList>
            <person name="Kim M.K.M."/>
        </authorList>
    </citation>
    <scope>NUCLEOTIDE SEQUENCE [LARGE SCALE GENOMIC DNA]</scope>
    <source>
        <strain evidence="2 3">18JY15-6</strain>
    </source>
</reference>
<sequence>MGGTRGHGMPLRRRAFLRLVAVMVGGTGTLLVLSTRDGLPDVSLHHAPAPVTRDHHAPPRRTTCRDVTSLDHNWDNDMLCTRPDGTQFYTSYDGARRFASSRG</sequence>
<dbReference type="AlphaFoldDB" id="A0A4R1CGG3"/>
<keyword evidence="1" id="KW-1133">Transmembrane helix</keyword>
<dbReference type="EMBL" id="SJZJ01000004">
    <property type="protein sequence ID" value="TCJ30433.1"/>
    <property type="molecule type" value="Genomic_DNA"/>
</dbReference>
<keyword evidence="1" id="KW-0812">Transmembrane</keyword>
<protein>
    <submittedName>
        <fullName evidence="2">Uncharacterized protein</fullName>
    </submittedName>
</protein>
<evidence type="ECO:0000313" key="2">
    <source>
        <dbReference type="EMBL" id="TCJ30433.1"/>
    </source>
</evidence>
<keyword evidence="1" id="KW-0472">Membrane</keyword>
<feature type="transmembrane region" description="Helical" evidence="1">
    <location>
        <begin position="15"/>
        <end position="33"/>
    </location>
</feature>